<dbReference type="Proteomes" id="UP000295172">
    <property type="component" value="Unassembled WGS sequence"/>
</dbReference>
<dbReference type="AlphaFoldDB" id="A0A4R4X402"/>
<evidence type="ECO:0000313" key="3">
    <source>
        <dbReference type="Proteomes" id="UP000295172"/>
    </source>
</evidence>
<name>A0A4R4X402_9ACTN</name>
<comment type="caution">
    <text evidence="2">The sequence shown here is derived from an EMBL/GenBank/DDBJ whole genome shotgun (WGS) entry which is preliminary data.</text>
</comment>
<feature type="compositionally biased region" description="Low complexity" evidence="1">
    <location>
        <begin position="60"/>
        <end position="71"/>
    </location>
</feature>
<sequence length="79" mass="8339">MAAPASRSRVTGLKVVHADTGLLLGAGSTLGREFCAVLLNNICTLNVLWPLWDANSRPGTTRSSTTWSSASEPGELKLL</sequence>
<gene>
    <name evidence="2" type="ORF">E1218_15600</name>
</gene>
<feature type="region of interest" description="Disordered" evidence="1">
    <location>
        <begin position="56"/>
        <end position="79"/>
    </location>
</feature>
<evidence type="ECO:0000313" key="2">
    <source>
        <dbReference type="EMBL" id="TDD25036.1"/>
    </source>
</evidence>
<dbReference type="RefSeq" id="WP_132320676.1">
    <property type="nucleotide sequence ID" value="NZ_SMKR01000059.1"/>
</dbReference>
<keyword evidence="3" id="KW-1185">Reference proteome</keyword>
<protein>
    <submittedName>
        <fullName evidence="2">Uncharacterized protein</fullName>
    </submittedName>
</protein>
<evidence type="ECO:0000256" key="1">
    <source>
        <dbReference type="SAM" id="MobiDB-lite"/>
    </source>
</evidence>
<proteinExistence type="predicted"/>
<dbReference type="EMBL" id="SMKR01000059">
    <property type="protein sequence ID" value="TDD25036.1"/>
    <property type="molecule type" value="Genomic_DNA"/>
</dbReference>
<reference evidence="2 3" key="1">
    <citation type="submission" date="2019-02" db="EMBL/GenBank/DDBJ databases">
        <title>Draft genome sequences of novel Actinobacteria.</title>
        <authorList>
            <person name="Sahin N."/>
            <person name="Ay H."/>
            <person name="Saygin H."/>
        </authorList>
    </citation>
    <scope>NUCLEOTIDE SEQUENCE [LARGE SCALE GENOMIC DNA]</scope>
    <source>
        <strain evidence="2 3">16K104</strain>
    </source>
</reference>
<organism evidence="2 3">
    <name type="scientific">Kribbella turkmenica</name>
    <dbReference type="NCBI Taxonomy" id="2530375"/>
    <lineage>
        <taxon>Bacteria</taxon>
        <taxon>Bacillati</taxon>
        <taxon>Actinomycetota</taxon>
        <taxon>Actinomycetes</taxon>
        <taxon>Propionibacteriales</taxon>
        <taxon>Kribbellaceae</taxon>
        <taxon>Kribbella</taxon>
    </lineage>
</organism>
<accession>A0A4R4X402</accession>